<dbReference type="InterPro" id="IPR033253">
    <property type="entry name" value="CFAP45"/>
</dbReference>
<dbReference type="Proteomes" id="UP000694410">
    <property type="component" value="Unplaced"/>
</dbReference>
<dbReference type="GO" id="GO:0031514">
    <property type="term" value="C:motile cilium"/>
    <property type="evidence" value="ECO:0007669"/>
    <property type="project" value="UniProtKB-SubCell"/>
</dbReference>
<keyword evidence="5" id="KW-0966">Cell projection</keyword>
<dbReference type="InterPro" id="IPR043597">
    <property type="entry name" value="TPH_dom"/>
</dbReference>
<evidence type="ECO:0000313" key="11">
    <source>
        <dbReference type="Proteomes" id="UP000694410"/>
    </source>
</evidence>
<feature type="compositionally biased region" description="Low complexity" evidence="8">
    <location>
        <begin position="595"/>
        <end position="605"/>
    </location>
</feature>
<evidence type="ECO:0000256" key="4">
    <source>
        <dbReference type="ARBA" id="ARBA00023069"/>
    </source>
</evidence>
<feature type="region of interest" description="Disordered" evidence="8">
    <location>
        <begin position="137"/>
        <end position="160"/>
    </location>
</feature>
<reference evidence="10" key="2">
    <citation type="submission" date="2025-09" db="UniProtKB">
        <authorList>
            <consortium name="Ensembl"/>
        </authorList>
    </citation>
    <scope>IDENTIFICATION</scope>
</reference>
<accession>A0A8C0UC78</accession>
<comment type="subcellular location">
    <subcellularLocation>
        <location evidence="1">Cell projection</location>
        <location evidence="1">Cilium</location>
        <location evidence="1">Flagellum</location>
    </subcellularLocation>
</comment>
<keyword evidence="11" id="KW-1185">Reference proteome</keyword>
<evidence type="ECO:0000259" key="9">
    <source>
        <dbReference type="Pfam" id="PF13868"/>
    </source>
</evidence>
<feature type="domain" description="Trichohyalin-plectin-homology" evidence="9">
    <location>
        <begin position="178"/>
        <end position="520"/>
    </location>
</feature>
<name>A0A8C0UC78_CYACU</name>
<sequence>MAAATAGTGARPLRPGRSSRGSLLPRRRPLSPPGLQPLLPKVTGSSSDPIVILRDVQKHPELRPSVPYKPKTTTIITKDVIRELVVPQEKPEACLIIGEKDYERIKESARAPSEEERGDRLKSLKARQDAAFEALQKAKSEEQRKAELQDERQRRRDVQEELQQEEQQLLQRAARMRLEQEEEIRALNTLFLEAKCNMIWDKQLLEKRTIRKELADEEKRLDKMMLLEWEKGSEVQEELECQRKRELLRARQDIAKQMEQNAEQRALREEELYQEGQRHLERLEQMKREDRKAWQQEQERRKQIHAEIKQFNEESQRLQEEQRERERLDEERALEQQRQKDERDAALEAEKERLRLEKEKELARLRVTQERAQDWLAERDALRAKRNQEAAEREWRRQELQKARKKAELEQQLRQERLQQVAQKEEYVAMQLEQERQEFQRVLRAQQEQLEREKLQWEQRQLRQRAHAQYLRRQIQELQQQRQRQREALIEEGRQQQHEARQRSQRLARFGQQKLQELRSGAAAAAASLRSPNPSCWPSLGPLPAPSASSANGSRCRATLPHPSGARCLLSSAEPPACPRSSVPRWSAKPRSEPRQSSPRPSPASNQLQFPTDLGLLFHSHFSNKRCFREDGISHPSLASGLFGRSCPRGWRSLEVPCPTCSALGLCCGFGLIFPFAI</sequence>
<dbReference type="PANTHER" id="PTHR15504:SF0">
    <property type="entry name" value="CILIA- AND FLAGELLA-ASSOCIATED PROTEIN 45"/>
    <property type="match status" value="1"/>
</dbReference>
<keyword evidence="2" id="KW-0282">Flagellum</keyword>
<comment type="similarity">
    <text evidence="6">Belongs to the CFAP45 family.</text>
</comment>
<feature type="region of interest" description="Disordered" evidence="8">
    <location>
        <begin position="311"/>
        <end position="344"/>
    </location>
</feature>
<gene>
    <name evidence="10" type="primary">CFAP45</name>
</gene>
<evidence type="ECO:0000256" key="2">
    <source>
        <dbReference type="ARBA" id="ARBA00022846"/>
    </source>
</evidence>
<dbReference type="AlphaFoldDB" id="A0A8C0UC78"/>
<reference evidence="10" key="1">
    <citation type="submission" date="2025-08" db="UniProtKB">
        <authorList>
            <consortium name="Ensembl"/>
        </authorList>
    </citation>
    <scope>IDENTIFICATION</scope>
</reference>
<feature type="region of interest" description="Disordered" evidence="8">
    <location>
        <begin position="1"/>
        <end position="46"/>
    </location>
</feature>
<dbReference type="Pfam" id="PF13868">
    <property type="entry name" value="TPH"/>
    <property type="match status" value="1"/>
</dbReference>
<evidence type="ECO:0000256" key="8">
    <source>
        <dbReference type="SAM" id="MobiDB-lite"/>
    </source>
</evidence>
<dbReference type="PANTHER" id="PTHR15504">
    <property type="entry name" value="NASOPHARYNGEAL EPITHELIUM SPECIFIC PROTEIN 1"/>
    <property type="match status" value="1"/>
</dbReference>
<keyword evidence="3" id="KW-0175">Coiled coil</keyword>
<evidence type="ECO:0000256" key="6">
    <source>
        <dbReference type="ARBA" id="ARBA00034116"/>
    </source>
</evidence>
<dbReference type="Ensembl" id="ENSCCET00000009172.1">
    <property type="protein sequence ID" value="ENSCCEP00000005554.1"/>
    <property type="gene ID" value="ENSCCEG00000006112.1"/>
</dbReference>
<proteinExistence type="inferred from homology"/>
<evidence type="ECO:0000256" key="5">
    <source>
        <dbReference type="ARBA" id="ARBA00023273"/>
    </source>
</evidence>
<protein>
    <recommendedName>
        <fullName evidence="7">Cilia- and flagella-associated protein 45</fullName>
    </recommendedName>
</protein>
<evidence type="ECO:0000313" key="10">
    <source>
        <dbReference type="Ensembl" id="ENSCCEP00000005554.1"/>
    </source>
</evidence>
<feature type="compositionally biased region" description="Basic and acidic residues" evidence="8">
    <location>
        <begin position="137"/>
        <end position="159"/>
    </location>
</feature>
<feature type="compositionally biased region" description="Low complexity" evidence="8">
    <location>
        <begin position="11"/>
        <end position="24"/>
    </location>
</feature>
<evidence type="ECO:0000256" key="1">
    <source>
        <dbReference type="ARBA" id="ARBA00004230"/>
    </source>
</evidence>
<evidence type="ECO:0000256" key="7">
    <source>
        <dbReference type="ARBA" id="ARBA00034142"/>
    </source>
</evidence>
<keyword evidence="4" id="KW-0969">Cilium</keyword>
<feature type="region of interest" description="Disordered" evidence="8">
    <location>
        <begin position="573"/>
        <end position="606"/>
    </location>
</feature>
<organism evidence="10 11">
    <name type="scientific">Cyanistes caeruleus</name>
    <name type="common">Eurasian blue tit</name>
    <name type="synonym">Parus caeruleus</name>
    <dbReference type="NCBI Taxonomy" id="156563"/>
    <lineage>
        <taxon>Eukaryota</taxon>
        <taxon>Metazoa</taxon>
        <taxon>Chordata</taxon>
        <taxon>Craniata</taxon>
        <taxon>Vertebrata</taxon>
        <taxon>Euteleostomi</taxon>
        <taxon>Archelosauria</taxon>
        <taxon>Archosauria</taxon>
        <taxon>Dinosauria</taxon>
        <taxon>Saurischia</taxon>
        <taxon>Theropoda</taxon>
        <taxon>Coelurosauria</taxon>
        <taxon>Aves</taxon>
        <taxon>Neognathae</taxon>
        <taxon>Neoaves</taxon>
        <taxon>Telluraves</taxon>
        <taxon>Australaves</taxon>
        <taxon>Passeriformes</taxon>
        <taxon>Paridae</taxon>
        <taxon>Cyanistes</taxon>
    </lineage>
</organism>
<evidence type="ECO:0000256" key="3">
    <source>
        <dbReference type="ARBA" id="ARBA00023054"/>
    </source>
</evidence>